<feature type="transmembrane region" description="Helical" evidence="7">
    <location>
        <begin position="324"/>
        <end position="345"/>
    </location>
</feature>
<feature type="transmembrane region" description="Helical" evidence="7">
    <location>
        <begin position="386"/>
        <end position="408"/>
    </location>
</feature>
<dbReference type="CDD" id="cd06173">
    <property type="entry name" value="MFS_MefA_like"/>
    <property type="match status" value="1"/>
</dbReference>
<protein>
    <submittedName>
        <fullName evidence="9">MFS transporter</fullName>
    </submittedName>
</protein>
<keyword evidence="3" id="KW-1003">Cell membrane</keyword>
<dbReference type="InterPro" id="IPR011701">
    <property type="entry name" value="MFS"/>
</dbReference>
<evidence type="ECO:0000313" key="10">
    <source>
        <dbReference type="Proteomes" id="UP000574133"/>
    </source>
</evidence>
<keyword evidence="4 7" id="KW-0812">Transmembrane</keyword>
<dbReference type="AlphaFoldDB" id="A0A841T7H6"/>
<feature type="transmembrane region" description="Helical" evidence="7">
    <location>
        <begin position="58"/>
        <end position="77"/>
    </location>
</feature>
<feature type="transmembrane region" description="Helical" evidence="7">
    <location>
        <begin position="357"/>
        <end position="380"/>
    </location>
</feature>
<dbReference type="PANTHER" id="PTHR23513">
    <property type="entry name" value="INTEGRAL MEMBRANE EFFLUX PROTEIN-RELATED"/>
    <property type="match status" value="1"/>
</dbReference>
<name>A0A841T7H6_9BACL</name>
<proteinExistence type="predicted"/>
<feature type="transmembrane region" description="Helical" evidence="7">
    <location>
        <begin position="184"/>
        <end position="201"/>
    </location>
</feature>
<keyword evidence="6 7" id="KW-0472">Membrane</keyword>
<evidence type="ECO:0000256" key="2">
    <source>
        <dbReference type="ARBA" id="ARBA00022448"/>
    </source>
</evidence>
<evidence type="ECO:0000256" key="5">
    <source>
        <dbReference type="ARBA" id="ARBA00022989"/>
    </source>
</evidence>
<dbReference type="InterPro" id="IPR020846">
    <property type="entry name" value="MFS_dom"/>
</dbReference>
<evidence type="ECO:0000256" key="1">
    <source>
        <dbReference type="ARBA" id="ARBA00004651"/>
    </source>
</evidence>
<reference evidence="9 10" key="1">
    <citation type="submission" date="2020-08" db="EMBL/GenBank/DDBJ databases">
        <title>Cohnella phylogeny.</title>
        <authorList>
            <person name="Dunlap C."/>
        </authorList>
    </citation>
    <scope>NUCLEOTIDE SEQUENCE [LARGE SCALE GENOMIC DNA]</scope>
    <source>
        <strain evidence="9 10">DSM 103658</strain>
    </source>
</reference>
<dbReference type="Pfam" id="PF07690">
    <property type="entry name" value="MFS_1"/>
    <property type="match status" value="1"/>
</dbReference>
<evidence type="ECO:0000256" key="3">
    <source>
        <dbReference type="ARBA" id="ARBA00022475"/>
    </source>
</evidence>
<feature type="transmembrane region" description="Helical" evidence="7">
    <location>
        <begin position="222"/>
        <end position="246"/>
    </location>
</feature>
<dbReference type="GO" id="GO:0005886">
    <property type="term" value="C:plasma membrane"/>
    <property type="evidence" value="ECO:0007669"/>
    <property type="project" value="UniProtKB-SubCell"/>
</dbReference>
<accession>A0A841T7H6</accession>
<evidence type="ECO:0000256" key="7">
    <source>
        <dbReference type="SAM" id="Phobius"/>
    </source>
</evidence>
<keyword evidence="5 7" id="KW-1133">Transmembrane helix</keyword>
<feature type="transmembrane region" description="Helical" evidence="7">
    <location>
        <begin position="266"/>
        <end position="287"/>
    </location>
</feature>
<dbReference type="Proteomes" id="UP000574133">
    <property type="component" value="Unassembled WGS sequence"/>
</dbReference>
<evidence type="ECO:0000259" key="8">
    <source>
        <dbReference type="PROSITE" id="PS50850"/>
    </source>
</evidence>
<dbReference type="GO" id="GO:0022857">
    <property type="term" value="F:transmembrane transporter activity"/>
    <property type="evidence" value="ECO:0007669"/>
    <property type="project" value="InterPro"/>
</dbReference>
<comment type="caution">
    <text evidence="9">The sequence shown here is derived from an EMBL/GenBank/DDBJ whole genome shotgun (WGS) entry which is preliminary data.</text>
</comment>
<dbReference type="EMBL" id="JACJVN010000008">
    <property type="protein sequence ID" value="MBB6676006.1"/>
    <property type="molecule type" value="Genomic_DNA"/>
</dbReference>
<keyword evidence="2" id="KW-0813">Transport</keyword>
<feature type="transmembrane region" description="Helical" evidence="7">
    <location>
        <begin position="24"/>
        <end position="43"/>
    </location>
</feature>
<feature type="domain" description="Major facilitator superfamily (MFS) profile" evidence="8">
    <location>
        <begin position="23"/>
        <end position="411"/>
    </location>
</feature>
<keyword evidence="10" id="KW-1185">Reference proteome</keyword>
<dbReference type="Gene3D" id="1.20.1250.20">
    <property type="entry name" value="MFS general substrate transporter like domains"/>
    <property type="match status" value="1"/>
</dbReference>
<evidence type="ECO:0000256" key="4">
    <source>
        <dbReference type="ARBA" id="ARBA00022692"/>
    </source>
</evidence>
<evidence type="ECO:0000256" key="6">
    <source>
        <dbReference type="ARBA" id="ARBA00023136"/>
    </source>
</evidence>
<gene>
    <name evidence="9" type="ORF">H4Q31_01545</name>
</gene>
<dbReference type="PANTHER" id="PTHR23513:SF11">
    <property type="entry name" value="STAPHYLOFERRIN A TRANSPORTER"/>
    <property type="match status" value="1"/>
</dbReference>
<organism evidence="9 10">
    <name type="scientific">Cohnella lubricantis</name>
    <dbReference type="NCBI Taxonomy" id="2163172"/>
    <lineage>
        <taxon>Bacteria</taxon>
        <taxon>Bacillati</taxon>
        <taxon>Bacillota</taxon>
        <taxon>Bacilli</taxon>
        <taxon>Bacillales</taxon>
        <taxon>Paenibacillaceae</taxon>
        <taxon>Cohnella</taxon>
    </lineage>
</organism>
<dbReference type="PROSITE" id="PS50850">
    <property type="entry name" value="MFS"/>
    <property type="match status" value="1"/>
</dbReference>
<evidence type="ECO:0000313" key="9">
    <source>
        <dbReference type="EMBL" id="MBB6676006.1"/>
    </source>
</evidence>
<dbReference type="RefSeq" id="WP_185177314.1">
    <property type="nucleotide sequence ID" value="NZ_CBCSEP010000012.1"/>
</dbReference>
<dbReference type="SUPFAM" id="SSF103473">
    <property type="entry name" value="MFS general substrate transporter"/>
    <property type="match status" value="1"/>
</dbReference>
<feature type="transmembrane region" description="Helical" evidence="7">
    <location>
        <begin position="299"/>
        <end position="318"/>
    </location>
</feature>
<sequence>MELQRQDALAIPAVKKQVWTNARFLVLWLASAFTNLAFSVYLLTESWYVVQRLGLENWLGIVMMTTTIPRVLLMTFAGVLADRIRRSTILAYANGIRVVFVAAMVILVMENALSIWGLLGFALIYGVLDAFHGPASSSMLPNIVEREHLVRGNSILQTTNQLTLLFGPALAGLLMKFASFEASFAAAAAFLLVGAAAVRFLRDPGPSAEKQREPFLRQLKDGIVYMKSFPFLLTLMIVSMILNMLFAGPVSSGVPILVNRAFAGDVLALSYMESAIAFGMMGGAAWVGIMQPKRRRGVLAMFFVTLSGVGVVLLSLITEVWQGVALMFAMGFFIALCNVLIATLIQQMVRPDMMGRVQGVLGTTAMGLMPVSLAIVSALLSAGIGISGIMLTAGLIMVAFMVIILATVKSVRTVD</sequence>
<comment type="subcellular location">
    <subcellularLocation>
        <location evidence="1">Cell membrane</location>
        <topology evidence="1">Multi-pass membrane protein</topology>
    </subcellularLocation>
</comment>
<dbReference type="InterPro" id="IPR036259">
    <property type="entry name" value="MFS_trans_sf"/>
</dbReference>